<evidence type="ECO:0008006" key="4">
    <source>
        <dbReference type="Google" id="ProtNLM"/>
    </source>
</evidence>
<gene>
    <name evidence="2" type="ORF">RNC47_26345</name>
</gene>
<dbReference type="SUPFAM" id="SSF81606">
    <property type="entry name" value="PP2C-like"/>
    <property type="match status" value="1"/>
</dbReference>
<dbReference type="InterPro" id="IPR036457">
    <property type="entry name" value="PPM-type-like_dom_sf"/>
</dbReference>
<name>A0ABU2LWE5_9ACTN</name>
<sequence length="296" mass="31916">MHGWTVAEQAATPKQPAGHGEDRLVLVNDEGEGVRCAAVVDGATSKDTRTYGDQTGGARAAECVAEVLRRLPPNVAPTEALTMVTKELSALRRQWSIAPDDLMAPSAVAAVFLPGRRQVWRVGDVHIAIRTPNGWAHHPADKAIDRVVAAARAALLRCRLAQGASIDELAATDPGRTMLLPILKEQNVLANDTDPHNPLGFGVLDGRPVPDRYLETISLPPDAIEVVLASDGYLSAAPTLREAEDQLTLSLAEDPLRIGAYASTKATPPGARSFDDRTYIRLRLRRQGTETLDRPR</sequence>
<reference evidence="3" key="1">
    <citation type="submission" date="2023-07" db="EMBL/GenBank/DDBJ databases">
        <title>30 novel species of actinomycetes from the DSMZ collection.</title>
        <authorList>
            <person name="Nouioui I."/>
        </authorList>
    </citation>
    <scope>NUCLEOTIDE SEQUENCE [LARGE SCALE GENOMIC DNA]</scope>
    <source>
        <strain evidence="3">DSM 44918</strain>
    </source>
</reference>
<comment type="caution">
    <text evidence="2">The sequence shown here is derived from an EMBL/GenBank/DDBJ whole genome shotgun (WGS) entry which is preliminary data.</text>
</comment>
<dbReference type="RefSeq" id="WP_311602180.1">
    <property type="nucleotide sequence ID" value="NZ_JAVREM010000049.1"/>
</dbReference>
<organism evidence="2 3">
    <name type="scientific">Streptomyces millisiae</name>
    <dbReference type="NCBI Taxonomy" id="3075542"/>
    <lineage>
        <taxon>Bacteria</taxon>
        <taxon>Bacillati</taxon>
        <taxon>Actinomycetota</taxon>
        <taxon>Actinomycetes</taxon>
        <taxon>Kitasatosporales</taxon>
        <taxon>Streptomycetaceae</taxon>
        <taxon>Streptomyces</taxon>
    </lineage>
</organism>
<proteinExistence type="predicted"/>
<accession>A0ABU2LWE5</accession>
<protein>
    <recommendedName>
        <fullName evidence="4">PPM-type phosphatase domain-containing protein</fullName>
    </recommendedName>
</protein>
<evidence type="ECO:0000313" key="3">
    <source>
        <dbReference type="Proteomes" id="UP001183420"/>
    </source>
</evidence>
<keyword evidence="3" id="KW-1185">Reference proteome</keyword>
<feature type="region of interest" description="Disordered" evidence="1">
    <location>
        <begin position="1"/>
        <end position="21"/>
    </location>
</feature>
<evidence type="ECO:0000256" key="1">
    <source>
        <dbReference type="SAM" id="MobiDB-lite"/>
    </source>
</evidence>
<evidence type="ECO:0000313" key="2">
    <source>
        <dbReference type="EMBL" id="MDT0321860.1"/>
    </source>
</evidence>
<dbReference type="Proteomes" id="UP001183420">
    <property type="component" value="Unassembled WGS sequence"/>
</dbReference>
<dbReference type="EMBL" id="JAVREM010000049">
    <property type="protein sequence ID" value="MDT0321860.1"/>
    <property type="molecule type" value="Genomic_DNA"/>
</dbReference>